<dbReference type="NCBIfam" id="NF041435">
    <property type="entry name" value="UmoD"/>
    <property type="match status" value="1"/>
</dbReference>
<dbReference type="AlphaFoldDB" id="A0A2D0LHP7"/>
<reference evidence="2 3" key="1">
    <citation type="journal article" date="2017" name="Nat. Microbiol.">
        <title>Natural product diversity associated with the nematode symbionts Photorhabdus and Xenorhabdus.</title>
        <authorList>
            <person name="Tobias N.J."/>
            <person name="Wolff H."/>
            <person name="Djahanschiri B."/>
            <person name="Grundmann F."/>
            <person name="Kronenwerth M."/>
            <person name="Shi Y.M."/>
            <person name="Simonyi S."/>
            <person name="Grun P."/>
            <person name="Shapiro-Ilan D."/>
            <person name="Pidot S.J."/>
            <person name="Stinear T.P."/>
            <person name="Ebersberger I."/>
            <person name="Bode H.B."/>
        </authorList>
    </citation>
    <scope>NUCLEOTIDE SEQUENCE [LARGE SCALE GENOMIC DNA]</scope>
    <source>
        <strain evidence="2 3">DSM 17907</strain>
    </source>
</reference>
<dbReference type="OrthoDB" id="9132795at2"/>
<evidence type="ECO:0000256" key="1">
    <source>
        <dbReference type="SAM" id="Phobius"/>
    </source>
</evidence>
<sequence>MVKLTVRQSVMGLIMTIAIIGAAVTFYFESPRPSVAHVLSSKPIRSTVIFRQSYCQISAFPIPAATVKDISGNHLIEYEYRILTLLFHLNVKRAYPALTQSVLKNCTEFHFKKPRIVAYDVNYVIDGQPGKVRIGYKPDDTIPLNEKGQLIIKPNPQQ</sequence>
<keyword evidence="1" id="KW-0472">Membrane</keyword>
<gene>
    <name evidence="2" type="ORF">Xkoz_00195</name>
</gene>
<dbReference type="EMBL" id="NJCX01000001">
    <property type="protein sequence ID" value="PHM75182.1"/>
    <property type="molecule type" value="Genomic_DNA"/>
</dbReference>
<accession>A0A2D0LHP7</accession>
<keyword evidence="1" id="KW-1133">Transmembrane helix</keyword>
<evidence type="ECO:0000313" key="3">
    <source>
        <dbReference type="Proteomes" id="UP000221101"/>
    </source>
</evidence>
<feature type="transmembrane region" description="Helical" evidence="1">
    <location>
        <begin position="9"/>
        <end position="28"/>
    </location>
</feature>
<evidence type="ECO:0000313" key="2">
    <source>
        <dbReference type="EMBL" id="PHM75182.1"/>
    </source>
</evidence>
<dbReference type="RefSeq" id="WP_099140335.1">
    <property type="nucleotide sequence ID" value="NZ_CAWNOR010000001.1"/>
</dbReference>
<organism evidence="2 3">
    <name type="scientific">Xenorhabdus kozodoii</name>
    <dbReference type="NCBI Taxonomy" id="351676"/>
    <lineage>
        <taxon>Bacteria</taxon>
        <taxon>Pseudomonadati</taxon>
        <taxon>Pseudomonadota</taxon>
        <taxon>Gammaproteobacteria</taxon>
        <taxon>Enterobacterales</taxon>
        <taxon>Morganellaceae</taxon>
        <taxon>Xenorhabdus</taxon>
    </lineage>
</organism>
<keyword evidence="3" id="KW-1185">Reference proteome</keyword>
<comment type="caution">
    <text evidence="2">The sequence shown here is derived from an EMBL/GenBank/DDBJ whole genome shotgun (WGS) entry which is preliminary data.</text>
</comment>
<dbReference type="Proteomes" id="UP000221101">
    <property type="component" value="Unassembled WGS sequence"/>
</dbReference>
<proteinExistence type="predicted"/>
<protein>
    <submittedName>
        <fullName evidence="2">UmoD</fullName>
    </submittedName>
</protein>
<keyword evidence="1" id="KW-0812">Transmembrane</keyword>
<name>A0A2D0LHP7_9GAMM</name>